<protein>
    <submittedName>
        <fullName evidence="1">Uncharacterized protein</fullName>
    </submittedName>
</protein>
<dbReference type="Proteomes" id="UP000292564">
    <property type="component" value="Unassembled WGS sequence"/>
</dbReference>
<evidence type="ECO:0000313" key="1">
    <source>
        <dbReference type="EMBL" id="RZU49107.1"/>
    </source>
</evidence>
<dbReference type="EMBL" id="SHKY01000001">
    <property type="protein sequence ID" value="RZU49107.1"/>
    <property type="molecule type" value="Genomic_DNA"/>
</dbReference>
<organism evidence="1 2">
    <name type="scientific">Krasilnikovia cinnamomea</name>
    <dbReference type="NCBI Taxonomy" id="349313"/>
    <lineage>
        <taxon>Bacteria</taxon>
        <taxon>Bacillati</taxon>
        <taxon>Actinomycetota</taxon>
        <taxon>Actinomycetes</taxon>
        <taxon>Micromonosporales</taxon>
        <taxon>Micromonosporaceae</taxon>
        <taxon>Krasilnikovia</taxon>
    </lineage>
</organism>
<proteinExistence type="predicted"/>
<keyword evidence="2" id="KW-1185">Reference proteome</keyword>
<dbReference type="AlphaFoldDB" id="A0A4Q7ZEI7"/>
<sequence length="52" mass="5610">MQTHRGQSEDAVAQAIQEQLRTFGVVINGRQIAQYAAVISHLPLLPPANATV</sequence>
<evidence type="ECO:0000313" key="2">
    <source>
        <dbReference type="Proteomes" id="UP000292564"/>
    </source>
</evidence>
<comment type="caution">
    <text evidence="1">The sequence shown here is derived from an EMBL/GenBank/DDBJ whole genome shotgun (WGS) entry which is preliminary data.</text>
</comment>
<accession>A0A4Q7ZEI7</accession>
<gene>
    <name evidence="1" type="ORF">EV385_0842</name>
</gene>
<reference evidence="1 2" key="1">
    <citation type="submission" date="2019-02" db="EMBL/GenBank/DDBJ databases">
        <title>Sequencing the genomes of 1000 actinobacteria strains.</title>
        <authorList>
            <person name="Klenk H.-P."/>
        </authorList>
    </citation>
    <scope>NUCLEOTIDE SEQUENCE [LARGE SCALE GENOMIC DNA]</scope>
    <source>
        <strain evidence="1 2">DSM 45162</strain>
    </source>
</reference>
<name>A0A4Q7ZEI7_9ACTN</name>